<gene>
    <name evidence="3" type="ORF">CALMAC_LOCUS21210</name>
</gene>
<protein>
    <recommendedName>
        <fullName evidence="2">ZAD domain-containing protein</fullName>
    </recommendedName>
</protein>
<evidence type="ECO:0000313" key="3">
    <source>
        <dbReference type="EMBL" id="VEN64749.1"/>
    </source>
</evidence>
<dbReference type="SUPFAM" id="SSF57716">
    <property type="entry name" value="Glucocorticoid receptor-like (DNA-binding domain)"/>
    <property type="match status" value="1"/>
</dbReference>
<keyword evidence="4" id="KW-1185">Reference proteome</keyword>
<dbReference type="Pfam" id="PF07776">
    <property type="entry name" value="zf-AD"/>
    <property type="match status" value="1"/>
</dbReference>
<evidence type="ECO:0000259" key="2">
    <source>
        <dbReference type="PROSITE" id="PS51915"/>
    </source>
</evidence>
<keyword evidence="1" id="KW-0862">Zinc</keyword>
<proteinExistence type="predicted"/>
<evidence type="ECO:0000256" key="1">
    <source>
        <dbReference type="PROSITE-ProRule" id="PRU01263"/>
    </source>
</evidence>
<dbReference type="GO" id="GO:0005634">
    <property type="term" value="C:nucleus"/>
    <property type="evidence" value="ECO:0007669"/>
    <property type="project" value="InterPro"/>
</dbReference>
<feature type="binding site" evidence="1">
    <location>
        <position position="10"/>
    </location>
    <ligand>
        <name>Zn(2+)</name>
        <dbReference type="ChEBI" id="CHEBI:29105"/>
    </ligand>
</feature>
<feature type="binding site" evidence="1">
    <location>
        <position position="56"/>
    </location>
    <ligand>
        <name>Zn(2+)</name>
        <dbReference type="ChEBI" id="CHEBI:29105"/>
    </ligand>
</feature>
<keyword evidence="1" id="KW-0479">Metal-binding</keyword>
<dbReference type="Gene3D" id="3.40.1800.20">
    <property type="match status" value="1"/>
</dbReference>
<dbReference type="AlphaFoldDB" id="A0A653DX09"/>
<accession>A0A653DX09</accession>
<dbReference type="GO" id="GO:0008270">
    <property type="term" value="F:zinc ion binding"/>
    <property type="evidence" value="ECO:0007669"/>
    <property type="project" value="UniProtKB-UniRule"/>
</dbReference>
<sequence>MESNKICRSCLRNTENLRNIFSTEEILGQHVQLSEILASCFSVLITKNDGYSENICLKCFQLAKLSYLFRKLLKALQQRKTCREHYDILR</sequence>
<dbReference type="Proteomes" id="UP000410492">
    <property type="component" value="Unassembled WGS sequence"/>
</dbReference>
<organism evidence="3 4">
    <name type="scientific">Callosobruchus maculatus</name>
    <name type="common">Southern cowpea weevil</name>
    <name type="synonym">Pulse bruchid</name>
    <dbReference type="NCBI Taxonomy" id="64391"/>
    <lineage>
        <taxon>Eukaryota</taxon>
        <taxon>Metazoa</taxon>
        <taxon>Ecdysozoa</taxon>
        <taxon>Arthropoda</taxon>
        <taxon>Hexapoda</taxon>
        <taxon>Insecta</taxon>
        <taxon>Pterygota</taxon>
        <taxon>Neoptera</taxon>
        <taxon>Endopterygota</taxon>
        <taxon>Coleoptera</taxon>
        <taxon>Polyphaga</taxon>
        <taxon>Cucujiformia</taxon>
        <taxon>Chrysomeloidea</taxon>
        <taxon>Chrysomelidae</taxon>
        <taxon>Bruchinae</taxon>
        <taxon>Bruchini</taxon>
        <taxon>Callosobruchus</taxon>
    </lineage>
</organism>
<dbReference type="EMBL" id="CAACVG010015723">
    <property type="protein sequence ID" value="VEN64749.1"/>
    <property type="molecule type" value="Genomic_DNA"/>
</dbReference>
<feature type="domain" description="ZAD" evidence="2">
    <location>
        <begin position="5"/>
        <end position="83"/>
    </location>
</feature>
<feature type="binding site" evidence="1">
    <location>
        <position position="59"/>
    </location>
    <ligand>
        <name>Zn(2+)</name>
        <dbReference type="ChEBI" id="CHEBI:29105"/>
    </ligand>
</feature>
<name>A0A653DX09_CALMS</name>
<dbReference type="PROSITE" id="PS51915">
    <property type="entry name" value="ZAD"/>
    <property type="match status" value="1"/>
</dbReference>
<evidence type="ECO:0000313" key="4">
    <source>
        <dbReference type="Proteomes" id="UP000410492"/>
    </source>
</evidence>
<dbReference type="OrthoDB" id="6750502at2759"/>
<dbReference type="InterPro" id="IPR012934">
    <property type="entry name" value="Znf_AD"/>
</dbReference>
<keyword evidence="1" id="KW-0863">Zinc-finger</keyword>
<reference evidence="3 4" key="1">
    <citation type="submission" date="2019-01" db="EMBL/GenBank/DDBJ databases">
        <authorList>
            <person name="Sayadi A."/>
        </authorList>
    </citation>
    <scope>NUCLEOTIDE SEQUENCE [LARGE SCALE GENOMIC DNA]</scope>
</reference>
<feature type="binding site" evidence="1">
    <location>
        <position position="7"/>
    </location>
    <ligand>
        <name>Zn(2+)</name>
        <dbReference type="ChEBI" id="CHEBI:29105"/>
    </ligand>
</feature>